<proteinExistence type="predicted"/>
<sequence length="267" mass="30696">MKQLKINTTKKEIWGGNSSSSSFEWDTYKSIKCTYLPPLRDAEHRLRNVRGSRLSRLITKIDPENTAKERLVDTVKQNNQELLKDELIVKAKTNIKSRLVEALGENLAQDISISFSDTRFERIIENLKLLFYPFLDVNTSIDNYRELSENSLGYNNLLYLATVLAELEDVSKQEISNEILLIEEPEAHLHPQLQTKLLEYIQKQAEIKGIQVIVTTHSPTIAASIDLDNMLVVNKNELNRSPVIVPLKNVGLKPKQQFFFTEMDGYY</sequence>
<accession>A0ABU5CCA9</accession>
<dbReference type="SUPFAM" id="SSF52540">
    <property type="entry name" value="P-loop containing nucleoside triphosphate hydrolases"/>
    <property type="match status" value="1"/>
</dbReference>
<organism evidence="2 3">
    <name type="scientific">Tigheibacillus halophilus</name>
    <dbReference type="NCBI Taxonomy" id="361280"/>
    <lineage>
        <taxon>Bacteria</taxon>
        <taxon>Bacillati</taxon>
        <taxon>Bacillota</taxon>
        <taxon>Bacilli</taxon>
        <taxon>Bacillales</taxon>
        <taxon>Bacillaceae</taxon>
        <taxon>Tigheibacillus</taxon>
    </lineage>
</organism>
<dbReference type="InterPro" id="IPR051396">
    <property type="entry name" value="Bact_Antivir_Def_Nuclease"/>
</dbReference>
<comment type="caution">
    <text evidence="2">The sequence shown here is derived from an EMBL/GenBank/DDBJ whole genome shotgun (WGS) entry which is preliminary data.</text>
</comment>
<dbReference type="InterPro" id="IPR027417">
    <property type="entry name" value="P-loop_NTPase"/>
</dbReference>
<name>A0ABU5CCA9_9BACI</name>
<gene>
    <name evidence="2" type="ORF">RWE15_22950</name>
</gene>
<evidence type="ECO:0000313" key="2">
    <source>
        <dbReference type="EMBL" id="MDY0396640.1"/>
    </source>
</evidence>
<dbReference type="EMBL" id="JAWDIP010000004">
    <property type="protein sequence ID" value="MDY0396640.1"/>
    <property type="molecule type" value="Genomic_DNA"/>
</dbReference>
<dbReference type="Proteomes" id="UP001281447">
    <property type="component" value="Unassembled WGS sequence"/>
</dbReference>
<dbReference type="PANTHER" id="PTHR43581">
    <property type="entry name" value="ATP/GTP PHOSPHATASE"/>
    <property type="match status" value="1"/>
</dbReference>
<evidence type="ECO:0000259" key="1">
    <source>
        <dbReference type="Pfam" id="PF13175"/>
    </source>
</evidence>
<reference evidence="2 3" key="1">
    <citation type="submission" date="2023-10" db="EMBL/GenBank/DDBJ databases">
        <title>Virgibacillus halophilus 5B73C genome.</title>
        <authorList>
            <person name="Miliotis G."/>
            <person name="Sengupta P."/>
            <person name="Hameed A."/>
            <person name="Chuvochina M."/>
            <person name="Mcdonagh F."/>
            <person name="Simpson A.C."/>
            <person name="Singh N.K."/>
            <person name="Rekha P.D."/>
            <person name="Raman K."/>
            <person name="Hugenholtz P."/>
            <person name="Venkateswaran K."/>
        </authorList>
    </citation>
    <scope>NUCLEOTIDE SEQUENCE [LARGE SCALE GENOMIC DNA]</scope>
    <source>
        <strain evidence="2 3">5B73C</strain>
    </source>
</reference>
<feature type="domain" description="Endonuclease GajA/Old nuclease/RecF-like AAA" evidence="1">
    <location>
        <begin position="28"/>
        <end position="222"/>
    </location>
</feature>
<dbReference type="PANTHER" id="PTHR43581:SF4">
    <property type="entry name" value="ATP_GTP PHOSPHATASE"/>
    <property type="match status" value="1"/>
</dbReference>
<dbReference type="Pfam" id="PF13175">
    <property type="entry name" value="AAA_15"/>
    <property type="match status" value="1"/>
</dbReference>
<protein>
    <submittedName>
        <fullName evidence="2">AAA family ATPase</fullName>
    </submittedName>
</protein>
<keyword evidence="3" id="KW-1185">Reference proteome</keyword>
<dbReference type="CDD" id="cd00267">
    <property type="entry name" value="ABC_ATPase"/>
    <property type="match status" value="1"/>
</dbReference>
<evidence type="ECO:0000313" key="3">
    <source>
        <dbReference type="Proteomes" id="UP001281447"/>
    </source>
</evidence>
<dbReference type="InterPro" id="IPR041685">
    <property type="entry name" value="AAA_GajA/Old/RecF-like"/>
</dbReference>
<dbReference type="Gene3D" id="3.40.50.300">
    <property type="entry name" value="P-loop containing nucleotide triphosphate hydrolases"/>
    <property type="match status" value="1"/>
</dbReference>